<evidence type="ECO:0000256" key="1">
    <source>
        <dbReference type="SAM" id="SignalP"/>
    </source>
</evidence>
<sequence length="235" mass="25868">MKRLIYLFSFSFLVFTCSNPSTIDPDPNSLDPQDPTLINKLTVSLQFPHKDELCNTGINVTLTHSTVFFEWEASDIAESYTIFVTNLVDGNTIQEDYTEDKIGIVLDRATPYSWYVISKAGTKTAESETWKFYNAGDGVETYAPFPATIDAPAMAASVSPGTVTLKWTGSDVDNDIVGYDVYLGTTNNPDIHANNVTTSTLDVSVSSGTIYYWKVVTKDAIGNTSESGVFQFRVL</sequence>
<dbReference type="Gene3D" id="2.60.40.10">
    <property type="entry name" value="Immunoglobulins"/>
    <property type="match status" value="1"/>
</dbReference>
<dbReference type="SUPFAM" id="SSF49265">
    <property type="entry name" value="Fibronectin type III"/>
    <property type="match status" value="1"/>
</dbReference>
<dbReference type="EMBL" id="FOFN01000002">
    <property type="protein sequence ID" value="SEQ57281.1"/>
    <property type="molecule type" value="Genomic_DNA"/>
</dbReference>
<reference evidence="2 3" key="1">
    <citation type="submission" date="2016-10" db="EMBL/GenBank/DDBJ databases">
        <authorList>
            <person name="de Groot N.N."/>
        </authorList>
    </citation>
    <scope>NUCLEOTIDE SEQUENCE [LARGE SCALE GENOMIC DNA]</scope>
    <source>
        <strain evidence="2 3">DSM 21035</strain>
    </source>
</reference>
<evidence type="ECO:0008006" key="4">
    <source>
        <dbReference type="Google" id="ProtNLM"/>
    </source>
</evidence>
<gene>
    <name evidence="2" type="ORF">SAMN05421824_2011</name>
</gene>
<dbReference type="AlphaFoldDB" id="A0A1H9H4K6"/>
<dbReference type="RefSeq" id="WP_092579039.1">
    <property type="nucleotide sequence ID" value="NZ_FOFN01000002.1"/>
</dbReference>
<evidence type="ECO:0000313" key="3">
    <source>
        <dbReference type="Proteomes" id="UP000198999"/>
    </source>
</evidence>
<proteinExistence type="predicted"/>
<evidence type="ECO:0000313" key="2">
    <source>
        <dbReference type="EMBL" id="SEQ57281.1"/>
    </source>
</evidence>
<organism evidence="2 3">
    <name type="scientific">Hyunsoonleella jejuensis</name>
    <dbReference type="NCBI Taxonomy" id="419940"/>
    <lineage>
        <taxon>Bacteria</taxon>
        <taxon>Pseudomonadati</taxon>
        <taxon>Bacteroidota</taxon>
        <taxon>Flavobacteriia</taxon>
        <taxon>Flavobacteriales</taxon>
        <taxon>Flavobacteriaceae</taxon>
    </lineage>
</organism>
<dbReference type="InterPro" id="IPR013783">
    <property type="entry name" value="Ig-like_fold"/>
</dbReference>
<dbReference type="STRING" id="419940.SAMN05421824_2011"/>
<dbReference type="Proteomes" id="UP000198999">
    <property type="component" value="Unassembled WGS sequence"/>
</dbReference>
<protein>
    <recommendedName>
        <fullName evidence="4">Fibronectin type-III domain-containing protein</fullName>
    </recommendedName>
</protein>
<feature type="chain" id="PRO_5011582764" description="Fibronectin type-III domain-containing protein" evidence="1">
    <location>
        <begin position="24"/>
        <end position="235"/>
    </location>
</feature>
<keyword evidence="3" id="KW-1185">Reference proteome</keyword>
<dbReference type="OrthoDB" id="789771at2"/>
<feature type="signal peptide" evidence="1">
    <location>
        <begin position="1"/>
        <end position="23"/>
    </location>
</feature>
<dbReference type="InterPro" id="IPR036116">
    <property type="entry name" value="FN3_sf"/>
</dbReference>
<name>A0A1H9H4K6_9FLAO</name>
<keyword evidence="1" id="KW-0732">Signal</keyword>
<accession>A0A1H9H4K6</accession>